<organism evidence="3 4">
    <name type="scientific">Puccinia graminis f. sp. tritici</name>
    <dbReference type="NCBI Taxonomy" id="56615"/>
    <lineage>
        <taxon>Eukaryota</taxon>
        <taxon>Fungi</taxon>
        <taxon>Dikarya</taxon>
        <taxon>Basidiomycota</taxon>
        <taxon>Pucciniomycotina</taxon>
        <taxon>Pucciniomycetes</taxon>
        <taxon>Pucciniales</taxon>
        <taxon>Pucciniaceae</taxon>
        <taxon>Puccinia</taxon>
    </lineage>
</organism>
<keyword evidence="2" id="KW-0732">Signal</keyword>
<gene>
    <name evidence="3" type="ORF">PGTUg99_019789</name>
</gene>
<feature type="compositionally biased region" description="Low complexity" evidence="1">
    <location>
        <begin position="144"/>
        <end position="162"/>
    </location>
</feature>
<reference evidence="3 4" key="1">
    <citation type="submission" date="2019-05" db="EMBL/GenBank/DDBJ databases">
        <title>Emergence of the Ug99 lineage of the wheat stem rust pathogen through somatic hybridization.</title>
        <authorList>
            <person name="Li F."/>
            <person name="Upadhyaya N.M."/>
            <person name="Sperschneider J."/>
            <person name="Matny O."/>
            <person name="Nguyen-Phuc H."/>
            <person name="Mago R."/>
            <person name="Raley C."/>
            <person name="Miller M.E."/>
            <person name="Silverstein K.A.T."/>
            <person name="Henningsen E."/>
            <person name="Hirsch C.D."/>
            <person name="Visser B."/>
            <person name="Pretorius Z.A."/>
            <person name="Steffenson B.J."/>
            <person name="Schwessinger B."/>
            <person name="Dodds P.N."/>
            <person name="Figueroa M."/>
        </authorList>
    </citation>
    <scope>NUCLEOTIDE SEQUENCE [LARGE SCALE GENOMIC DNA]</scope>
    <source>
        <strain evidence="3 4">Ug99</strain>
    </source>
</reference>
<evidence type="ECO:0000256" key="2">
    <source>
        <dbReference type="SAM" id="SignalP"/>
    </source>
</evidence>
<sequence>MKTNISLILTFALLSLFSSSTHAKHNTFKSRGTPVNNNTNNQQKNGISKPCQTYYSANTPHAVCNGDRSVMCLAGCTGGVVVQNCQSNSSSPLTTETCTVAFSQTSEAAYLCNTPQGAYTCQGPQSGGVVCHNCVSTPNGVLPSNNSSSTSNTPGHSSSNSTNEHDQQGSSDSSAIILTSAGALSGLFSLLITTSLATLL</sequence>
<comment type="caution">
    <text evidence="3">The sequence shown here is derived from an EMBL/GenBank/DDBJ whole genome shotgun (WGS) entry which is preliminary data.</text>
</comment>
<name>A0A5B0NHD6_PUCGR</name>
<accession>A0A5B0NHD6</accession>
<evidence type="ECO:0000313" key="3">
    <source>
        <dbReference type="EMBL" id="KAA1088143.1"/>
    </source>
</evidence>
<feature type="signal peptide" evidence="2">
    <location>
        <begin position="1"/>
        <end position="23"/>
    </location>
</feature>
<proteinExistence type="predicted"/>
<evidence type="ECO:0000313" key="4">
    <source>
        <dbReference type="Proteomes" id="UP000325313"/>
    </source>
</evidence>
<feature type="chain" id="PRO_5022718820" description="Secreted protein" evidence="2">
    <location>
        <begin position="24"/>
        <end position="200"/>
    </location>
</feature>
<dbReference type="AlphaFoldDB" id="A0A5B0NHD6"/>
<dbReference type="Proteomes" id="UP000325313">
    <property type="component" value="Unassembled WGS sequence"/>
</dbReference>
<dbReference type="EMBL" id="VDEP01000407">
    <property type="protein sequence ID" value="KAA1088143.1"/>
    <property type="molecule type" value="Genomic_DNA"/>
</dbReference>
<evidence type="ECO:0000256" key="1">
    <source>
        <dbReference type="SAM" id="MobiDB-lite"/>
    </source>
</evidence>
<feature type="region of interest" description="Disordered" evidence="1">
    <location>
        <begin position="142"/>
        <end position="172"/>
    </location>
</feature>
<evidence type="ECO:0008006" key="5">
    <source>
        <dbReference type="Google" id="ProtNLM"/>
    </source>
</evidence>
<protein>
    <recommendedName>
        <fullName evidence="5">Secreted protein</fullName>
    </recommendedName>
</protein>